<evidence type="ECO:0000256" key="1">
    <source>
        <dbReference type="SAM" id="MobiDB-lite"/>
    </source>
</evidence>
<name>A0A1C6JW77_9FIRM</name>
<proteinExistence type="predicted"/>
<evidence type="ECO:0008006" key="3">
    <source>
        <dbReference type="Google" id="ProtNLM"/>
    </source>
</evidence>
<organism evidence="2">
    <name type="scientific">uncultured Anaerotruncus sp</name>
    <dbReference type="NCBI Taxonomy" id="905011"/>
    <lineage>
        <taxon>Bacteria</taxon>
        <taxon>Bacillati</taxon>
        <taxon>Bacillota</taxon>
        <taxon>Clostridia</taxon>
        <taxon>Eubacteriales</taxon>
        <taxon>Oscillospiraceae</taxon>
        <taxon>Anaerotruncus</taxon>
        <taxon>environmental samples</taxon>
    </lineage>
</organism>
<accession>A0A1C6JW77</accession>
<reference evidence="2" key="1">
    <citation type="submission" date="2015-09" db="EMBL/GenBank/DDBJ databases">
        <authorList>
            <consortium name="Pathogen Informatics"/>
        </authorList>
    </citation>
    <scope>NUCLEOTIDE SEQUENCE</scope>
    <source>
        <strain evidence="2">2789STDY5834896</strain>
    </source>
</reference>
<evidence type="ECO:0000313" key="2">
    <source>
        <dbReference type="EMBL" id="SCJ86346.1"/>
    </source>
</evidence>
<sequence length="576" mass="59876">MQYMLTLGENKQLTAAQDGGEPVLVAGEKGVDSLLFCLPATYRGLDMTGFSFYLNAETPTGSHKLALSREDAPGRVCARLDFDGSSTGLCGPVAISLEARDASRVLCSRQYMLQVYPAPDLSEVYRAGQSLFDTLFNQVNILHGETRGYSEAAATSATAAAQSADAAKEQVVAVQNSAQLAVDAKGAAQQIAERVNVQLAAAQDAATVSQGASDLAVRAAQTAAEQADRAHSEADRAENAGGGTDSGAVEDLFLGTGTLGPNLLKDPSFEGSGSYTGGAHRVFADALHGRQGMQVSRVAPLVSSYSVQLTAGQKYLFCLVARGRDTVVLAVGDEQFALAQPLVNGQPMARHLLLFAPAGDCSGPLTVRSGAQLYVDCMLLLAVPDSLAAVDEAGWLALLARYPYTWGAHPQPPAVAAARQADTLRPDLEGLAVFHGGVPVAAVPDVDYPAAQYSRYTGLAAVGDWLEMGAANLAFCYKLGRLVHLDGVLDFVPRGAGDCLFGGLPYPPAGLVAGPVCHGEGLPPGFGDLALCSAGEGALQFGLYGTAADGHRRLLTAQDLPADGCRVIFSVDYIAV</sequence>
<dbReference type="AlphaFoldDB" id="A0A1C6JW77"/>
<dbReference type="EMBL" id="FMHG01000002">
    <property type="protein sequence ID" value="SCJ86346.1"/>
    <property type="molecule type" value="Genomic_DNA"/>
</dbReference>
<protein>
    <recommendedName>
        <fullName evidence="3">BppU N-terminal domain-containing protein</fullName>
    </recommendedName>
</protein>
<feature type="region of interest" description="Disordered" evidence="1">
    <location>
        <begin position="219"/>
        <end position="247"/>
    </location>
</feature>
<feature type="compositionally biased region" description="Basic and acidic residues" evidence="1">
    <location>
        <begin position="226"/>
        <end position="238"/>
    </location>
</feature>
<gene>
    <name evidence="2" type="ORF">SAMEA3545359_02348</name>
</gene>